<evidence type="ECO:0000313" key="1">
    <source>
        <dbReference type="EMBL" id="KAH7834982.1"/>
    </source>
</evidence>
<proteinExistence type="predicted"/>
<protein>
    <submittedName>
        <fullName evidence="1">Uncharacterized protein</fullName>
    </submittedName>
</protein>
<accession>A0ACB7X2S7</accession>
<dbReference type="Proteomes" id="UP000828048">
    <property type="component" value="Chromosome 2"/>
</dbReference>
<reference evidence="1 2" key="1">
    <citation type="journal article" date="2021" name="Hortic Res">
        <title>High-quality reference genome and annotation aids understanding of berry development for evergreen blueberry (Vaccinium darrowii).</title>
        <authorList>
            <person name="Yu J."/>
            <person name="Hulse-Kemp A.M."/>
            <person name="Babiker E."/>
            <person name="Staton M."/>
        </authorList>
    </citation>
    <scope>NUCLEOTIDE SEQUENCE [LARGE SCALE GENOMIC DNA]</scope>
    <source>
        <strain evidence="2">cv. NJ 8807/NJ 8810</strain>
        <tissue evidence="1">Young leaf</tissue>
    </source>
</reference>
<dbReference type="EMBL" id="CM037152">
    <property type="protein sequence ID" value="KAH7834982.1"/>
    <property type="molecule type" value="Genomic_DNA"/>
</dbReference>
<comment type="caution">
    <text evidence="1">The sequence shown here is derived from an EMBL/GenBank/DDBJ whole genome shotgun (WGS) entry which is preliminary data.</text>
</comment>
<keyword evidence="2" id="KW-1185">Reference proteome</keyword>
<name>A0ACB7X2S7_9ERIC</name>
<sequence length="152" mass="16109">MVPMLKLVTSSPLGISLWQQPNPSQLVVKFIAKAAKHVGIHPPISPIAVVDKIARSSQPTTVTLFAVSEKEYGEDLDAIAIVAYVGLWRVGTSVAGDVEPWADGAIRPYAEWVRDCYVSAFEWAAGLGDEEAGVGYSGDVGSCVCRSCGLSS</sequence>
<gene>
    <name evidence="1" type="ORF">Vadar_021724</name>
</gene>
<organism evidence="1 2">
    <name type="scientific">Vaccinium darrowii</name>
    <dbReference type="NCBI Taxonomy" id="229202"/>
    <lineage>
        <taxon>Eukaryota</taxon>
        <taxon>Viridiplantae</taxon>
        <taxon>Streptophyta</taxon>
        <taxon>Embryophyta</taxon>
        <taxon>Tracheophyta</taxon>
        <taxon>Spermatophyta</taxon>
        <taxon>Magnoliopsida</taxon>
        <taxon>eudicotyledons</taxon>
        <taxon>Gunneridae</taxon>
        <taxon>Pentapetalae</taxon>
        <taxon>asterids</taxon>
        <taxon>Ericales</taxon>
        <taxon>Ericaceae</taxon>
        <taxon>Vaccinioideae</taxon>
        <taxon>Vaccinieae</taxon>
        <taxon>Vaccinium</taxon>
    </lineage>
</organism>
<evidence type="ECO:0000313" key="2">
    <source>
        <dbReference type="Proteomes" id="UP000828048"/>
    </source>
</evidence>